<dbReference type="STRING" id="626940.BHW43_04200"/>
<dbReference type="GO" id="GO:0047429">
    <property type="term" value="F:nucleoside triphosphate diphosphatase activity"/>
    <property type="evidence" value="ECO:0007669"/>
    <property type="project" value="InterPro"/>
</dbReference>
<dbReference type="InterPro" id="IPR035996">
    <property type="entry name" value="4pyrrol_Methylase_sf"/>
</dbReference>
<dbReference type="FunFam" id="1.10.287.1080:FF:000001">
    <property type="entry name" value="Nucleoside triphosphate pyrophosphohydrolase"/>
    <property type="match status" value="1"/>
</dbReference>
<feature type="domain" description="Tetrapyrrole methylase" evidence="1">
    <location>
        <begin position="3"/>
        <end position="205"/>
    </location>
</feature>
<gene>
    <name evidence="3" type="ORF">BHW43_04200</name>
</gene>
<dbReference type="NCBIfam" id="TIGR00444">
    <property type="entry name" value="mazG"/>
    <property type="match status" value="1"/>
</dbReference>
<dbReference type="GO" id="GO:0006950">
    <property type="term" value="P:response to stress"/>
    <property type="evidence" value="ECO:0007669"/>
    <property type="project" value="UniProtKB-ARBA"/>
</dbReference>
<dbReference type="InterPro" id="IPR014777">
    <property type="entry name" value="4pyrrole_Mease_sub1"/>
</dbReference>
<reference evidence="3 4" key="1">
    <citation type="journal article" date="2016" name="Nat. Biotechnol.">
        <title>Measurement of bacterial replication rates in microbial communities.</title>
        <authorList>
            <person name="Brown C.T."/>
            <person name="Olm M.R."/>
            <person name="Thomas B.C."/>
            <person name="Banfield J.F."/>
        </authorList>
    </citation>
    <scope>NUCLEOTIDE SEQUENCE [LARGE SCALE GENOMIC DNA]</scope>
    <source>
        <strain evidence="3">46_33</strain>
    </source>
</reference>
<comment type="caution">
    <text evidence="3">The sequence shown here is derived from an EMBL/GenBank/DDBJ whole genome shotgun (WGS) entry which is preliminary data.</text>
</comment>
<keyword evidence="3" id="KW-0378">Hydrolase</keyword>
<dbReference type="InterPro" id="IPR048015">
    <property type="entry name" value="NTP-PPase_MazG-like_N"/>
</dbReference>
<evidence type="ECO:0000259" key="2">
    <source>
        <dbReference type="Pfam" id="PF03819"/>
    </source>
</evidence>
<proteinExistence type="predicted"/>
<dbReference type="InterPro" id="IPR004518">
    <property type="entry name" value="MazG-like_dom"/>
</dbReference>
<feature type="domain" description="NTP pyrophosphohydrolase MazG-like" evidence="2">
    <location>
        <begin position="299"/>
        <end position="372"/>
    </location>
</feature>
<dbReference type="PIRSF" id="PIRSF002845">
    <property type="entry name" value="Ttrprl_mtas_MazG"/>
    <property type="match status" value="1"/>
</dbReference>
<dbReference type="SUPFAM" id="SSF53790">
    <property type="entry name" value="Tetrapyrrole methylase"/>
    <property type="match status" value="1"/>
</dbReference>
<name>A0A1Q6R6R3_9FIRM</name>
<dbReference type="GO" id="GO:0006203">
    <property type="term" value="P:dGTP catabolic process"/>
    <property type="evidence" value="ECO:0007669"/>
    <property type="project" value="TreeGrafter"/>
</dbReference>
<dbReference type="GO" id="GO:0008168">
    <property type="term" value="F:methyltransferase activity"/>
    <property type="evidence" value="ECO:0007669"/>
    <property type="project" value="InterPro"/>
</dbReference>
<accession>A0A1Q6R6R3</accession>
<dbReference type="CDD" id="cd11529">
    <property type="entry name" value="NTP-PPase_MazG_Cterm"/>
    <property type="match status" value="1"/>
</dbReference>
<dbReference type="GO" id="GO:0046061">
    <property type="term" value="P:dATP catabolic process"/>
    <property type="evidence" value="ECO:0007669"/>
    <property type="project" value="TreeGrafter"/>
</dbReference>
<dbReference type="GO" id="GO:0046052">
    <property type="term" value="P:UTP catabolic process"/>
    <property type="evidence" value="ECO:0007669"/>
    <property type="project" value="TreeGrafter"/>
</dbReference>
<dbReference type="EMBL" id="MNTG01000025">
    <property type="protein sequence ID" value="OLA38057.1"/>
    <property type="molecule type" value="Genomic_DNA"/>
</dbReference>
<dbReference type="PANTHER" id="PTHR30522:SF0">
    <property type="entry name" value="NUCLEOSIDE TRIPHOSPHATE PYROPHOSPHOHYDROLASE"/>
    <property type="match status" value="1"/>
</dbReference>
<dbReference type="AlphaFoldDB" id="A0A1Q6R6R3"/>
<dbReference type="Gene3D" id="3.40.1010.10">
    <property type="entry name" value="Cobalt-precorrin-4 Transmethylase, Domain 1"/>
    <property type="match status" value="1"/>
</dbReference>
<dbReference type="InterPro" id="IPR024180">
    <property type="entry name" value="Tetrapyrrole_Mease/MazG_pred"/>
</dbReference>
<dbReference type="Pfam" id="PF03819">
    <property type="entry name" value="MazG"/>
    <property type="match status" value="2"/>
</dbReference>
<dbReference type="CDD" id="cd11528">
    <property type="entry name" value="NTP-PPase_MazG_Nterm"/>
    <property type="match status" value="1"/>
</dbReference>
<dbReference type="InterPro" id="IPR048011">
    <property type="entry name" value="NTP-PPase_MazG-like_C"/>
</dbReference>
<dbReference type="InterPro" id="IPR011551">
    <property type="entry name" value="NTP_PyrPHydrolase_MazG"/>
</dbReference>
<dbReference type="CDD" id="cd11723">
    <property type="entry name" value="YabN_N_like"/>
    <property type="match status" value="1"/>
</dbReference>
<dbReference type="SUPFAM" id="SSF101386">
    <property type="entry name" value="all-alpha NTP pyrophosphatases"/>
    <property type="match status" value="2"/>
</dbReference>
<dbReference type="Proteomes" id="UP000186777">
    <property type="component" value="Unassembled WGS sequence"/>
</dbReference>
<dbReference type="FunFam" id="1.10.287.1080:FF:000003">
    <property type="entry name" value="Nucleoside triphosphate pyrophosphohydrolase"/>
    <property type="match status" value="1"/>
</dbReference>
<dbReference type="GO" id="GO:0046047">
    <property type="term" value="P:TTP catabolic process"/>
    <property type="evidence" value="ECO:0007669"/>
    <property type="project" value="TreeGrafter"/>
</dbReference>
<evidence type="ECO:0000313" key="3">
    <source>
        <dbReference type="EMBL" id="OLA38057.1"/>
    </source>
</evidence>
<feature type="domain" description="NTP pyrophosphohydrolase MazG-like" evidence="2">
    <location>
        <begin position="431"/>
        <end position="494"/>
    </location>
</feature>
<evidence type="ECO:0000313" key="4">
    <source>
        <dbReference type="Proteomes" id="UP000186777"/>
    </source>
</evidence>
<protein>
    <submittedName>
        <fullName evidence="3">Nucleoside triphosphate pyrophosphohydrolase</fullName>
    </submittedName>
</protein>
<dbReference type="NCBIfam" id="NF007113">
    <property type="entry name" value="PRK09562.1"/>
    <property type="match status" value="1"/>
</dbReference>
<sequence>MGTITIVGLGPGAVGHLSLETMGLLQNCAQVILRTAVHPTVAELEKQNVKFTSCDDLYEKATSFEEVYNSVVERVLAAAHSGDVVYAVPGSPLVAEKTVVLMRTAAKAQGIKLLIKPSMSFLDLAYVELGIDPIAGLQIIDAQDFAEIASAGQHPLMITQVYSQMVAGDLKIALMDVLPDEYEIYFLRNLGLPDEECRPIKLFELDRQPNIDHLTSAYIPPMAEGAENTVFEKVDDAEAVPGIITFGEDEDDFAEEGEEEGYAEDFLPEAGFDDFDIQPLADVMRTLREPGGCPWDKEQTHKSIRSNMIEEVYEYLEAVDADDVDGMREELGDVLMQVVFHARMAQEAGRFDLQDVIDEVTDKLIRRHPHVFGDTHVDNSDEVLVNWEAIKKQEKQERKHVLDGVSQGLPALLRAYKLQSKAAKVGFDWQDSASVWAKVQEELGELQEALQAGDKSAAESELGDVLFAVVNYARHNGIEPEVALDGTNNRFASRFNYVEKQVEVSGKTWQDFTLTELDKFWDQAKDLEGKNDL</sequence>
<dbReference type="InterPro" id="IPR000878">
    <property type="entry name" value="4pyrrol_Mease"/>
</dbReference>
<dbReference type="GO" id="GO:0046081">
    <property type="term" value="P:dUTP catabolic process"/>
    <property type="evidence" value="ECO:0007669"/>
    <property type="project" value="TreeGrafter"/>
</dbReference>
<evidence type="ECO:0000259" key="1">
    <source>
        <dbReference type="Pfam" id="PF00590"/>
    </source>
</evidence>
<dbReference type="Gene3D" id="1.10.287.1080">
    <property type="entry name" value="MazG-like"/>
    <property type="match status" value="2"/>
</dbReference>
<dbReference type="GO" id="GO:0046076">
    <property type="term" value="P:dTTP catabolic process"/>
    <property type="evidence" value="ECO:0007669"/>
    <property type="project" value="TreeGrafter"/>
</dbReference>
<organism evidence="3 4">
    <name type="scientific">Phascolarctobacterium succinatutens</name>
    <dbReference type="NCBI Taxonomy" id="626940"/>
    <lineage>
        <taxon>Bacteria</taxon>
        <taxon>Bacillati</taxon>
        <taxon>Bacillota</taxon>
        <taxon>Negativicutes</taxon>
        <taxon>Acidaminococcales</taxon>
        <taxon>Acidaminococcaceae</taxon>
        <taxon>Phascolarctobacterium</taxon>
    </lineage>
</organism>
<dbReference type="PANTHER" id="PTHR30522">
    <property type="entry name" value="NUCLEOSIDE TRIPHOSPHATE PYROPHOSPHOHYDROLASE"/>
    <property type="match status" value="1"/>
</dbReference>
<dbReference type="InterPro" id="IPR035013">
    <property type="entry name" value="YabN_N"/>
</dbReference>
<dbReference type="RefSeq" id="WP_303679613.1">
    <property type="nucleotide sequence ID" value="NZ_MNTG01000025.1"/>
</dbReference>
<dbReference type="Pfam" id="PF00590">
    <property type="entry name" value="TP_methylase"/>
    <property type="match status" value="1"/>
</dbReference>